<evidence type="ECO:0000313" key="2">
    <source>
        <dbReference type="WBParaSite" id="PS1159_v2.g24147.t1"/>
    </source>
</evidence>
<dbReference type="Proteomes" id="UP000887580">
    <property type="component" value="Unplaced"/>
</dbReference>
<protein>
    <submittedName>
        <fullName evidence="2">C-type lectin domain-containing protein</fullName>
    </submittedName>
</protein>
<organism evidence="1 2">
    <name type="scientific">Panagrolaimus sp. PS1159</name>
    <dbReference type="NCBI Taxonomy" id="55785"/>
    <lineage>
        <taxon>Eukaryota</taxon>
        <taxon>Metazoa</taxon>
        <taxon>Ecdysozoa</taxon>
        <taxon>Nematoda</taxon>
        <taxon>Chromadorea</taxon>
        <taxon>Rhabditida</taxon>
        <taxon>Tylenchina</taxon>
        <taxon>Panagrolaimomorpha</taxon>
        <taxon>Panagrolaimoidea</taxon>
        <taxon>Panagrolaimidae</taxon>
        <taxon>Panagrolaimus</taxon>
    </lineage>
</organism>
<sequence>MIFTVIFALNYLYFVSSNCPSNSFPYQLNCYIFNSTETGFASAEIECRQIGGHLASIHDAFTNVAIGQEAKNFLHESTMRDLWIGATKLLSNGNWNWTDGTDFNYKDWKPKEPQNTTDLNCASMSLDDDYWASKNCNELKPYVCQILAPTPAPTYPSIANCSHGWSYFAPTHSCYGVNENGYIANWTAAEMYCQNNDAHLSSIHSYYELQYLTTS</sequence>
<dbReference type="WBParaSite" id="PS1159_v2.g24147.t1">
    <property type="protein sequence ID" value="PS1159_v2.g24147.t1"/>
    <property type="gene ID" value="PS1159_v2.g24147"/>
</dbReference>
<accession>A0AC35G5Y0</accession>
<evidence type="ECO:0000313" key="1">
    <source>
        <dbReference type="Proteomes" id="UP000887580"/>
    </source>
</evidence>
<name>A0AC35G5Y0_9BILA</name>
<proteinExistence type="predicted"/>
<reference evidence="2" key="1">
    <citation type="submission" date="2022-11" db="UniProtKB">
        <authorList>
            <consortium name="WormBaseParasite"/>
        </authorList>
    </citation>
    <scope>IDENTIFICATION</scope>
</reference>